<protein>
    <submittedName>
        <fullName evidence="1">Uncharacterized protein</fullName>
    </submittedName>
</protein>
<gene>
    <name evidence="1" type="ORF">LCGC14_0548580</name>
</gene>
<accession>A0A0F9UYU5</accession>
<organism evidence="1">
    <name type="scientific">marine sediment metagenome</name>
    <dbReference type="NCBI Taxonomy" id="412755"/>
    <lineage>
        <taxon>unclassified sequences</taxon>
        <taxon>metagenomes</taxon>
        <taxon>ecological metagenomes</taxon>
    </lineage>
</organism>
<dbReference type="AlphaFoldDB" id="A0A0F9UYU5"/>
<dbReference type="EMBL" id="LAZR01000748">
    <property type="protein sequence ID" value="KKN58763.1"/>
    <property type="molecule type" value="Genomic_DNA"/>
</dbReference>
<sequence>MNPMIKERIETHNKHLIQAMDEMNKAFTYYKQTKKFDFSHLIGLARLLTENVIILDEYQRLEYSCIERDEANES</sequence>
<evidence type="ECO:0000313" key="1">
    <source>
        <dbReference type="EMBL" id="KKN58763.1"/>
    </source>
</evidence>
<comment type="caution">
    <text evidence="1">The sequence shown here is derived from an EMBL/GenBank/DDBJ whole genome shotgun (WGS) entry which is preliminary data.</text>
</comment>
<proteinExistence type="predicted"/>
<name>A0A0F9UYU5_9ZZZZ</name>
<reference evidence="1" key="1">
    <citation type="journal article" date="2015" name="Nature">
        <title>Complex archaea that bridge the gap between prokaryotes and eukaryotes.</title>
        <authorList>
            <person name="Spang A."/>
            <person name="Saw J.H."/>
            <person name="Jorgensen S.L."/>
            <person name="Zaremba-Niedzwiedzka K."/>
            <person name="Martijn J."/>
            <person name="Lind A.E."/>
            <person name="van Eijk R."/>
            <person name="Schleper C."/>
            <person name="Guy L."/>
            <person name="Ettema T.J."/>
        </authorList>
    </citation>
    <scope>NUCLEOTIDE SEQUENCE</scope>
</reference>